<evidence type="ECO:0000313" key="13">
    <source>
        <dbReference type="EMBL" id="KXB57734.1"/>
    </source>
</evidence>
<proteinExistence type="inferred from homology"/>
<evidence type="ECO:0000256" key="11">
    <source>
        <dbReference type="ARBA" id="ARBA00049893"/>
    </source>
</evidence>
<reference evidence="14" key="1">
    <citation type="submission" date="2016-01" db="EMBL/GenBank/DDBJ databases">
        <authorList>
            <person name="Mitreva M."/>
            <person name="Pepin K.H."/>
            <person name="Mihindukulasuriya K.A."/>
            <person name="Fulton R."/>
            <person name="Fronick C."/>
            <person name="O'Laughlin M."/>
            <person name="Miner T."/>
            <person name="Herter B."/>
            <person name="Rosa B.A."/>
            <person name="Cordes M."/>
            <person name="Tomlinson C."/>
            <person name="Wollam A."/>
            <person name="Palsikar V.B."/>
            <person name="Mardis E.R."/>
            <person name="Wilson R.K."/>
        </authorList>
    </citation>
    <scope>NUCLEOTIDE SEQUENCE [LARGE SCALE GENOMIC DNA]</scope>
    <source>
        <strain evidence="14">DNF01167</strain>
    </source>
</reference>
<dbReference type="NCBIfam" id="TIGR00726">
    <property type="entry name" value="peptidoglycan editing factor PgeF"/>
    <property type="match status" value="1"/>
</dbReference>
<accession>A0A133ZQN1</accession>
<dbReference type="InterPro" id="IPR003730">
    <property type="entry name" value="Cu_polyphenol_OxRdtase"/>
</dbReference>
<dbReference type="PANTHER" id="PTHR30616:SF2">
    <property type="entry name" value="PURINE NUCLEOSIDE PHOSPHORYLASE LACC1"/>
    <property type="match status" value="1"/>
</dbReference>
<dbReference type="GO" id="GO:0005507">
    <property type="term" value="F:copper ion binding"/>
    <property type="evidence" value="ECO:0007669"/>
    <property type="project" value="TreeGrafter"/>
</dbReference>
<dbReference type="PATRIC" id="fig|1379.3.peg.1604"/>
<dbReference type="InterPro" id="IPR011324">
    <property type="entry name" value="Cytotoxic_necrot_fac-like_cat"/>
</dbReference>
<evidence type="ECO:0000256" key="10">
    <source>
        <dbReference type="ARBA" id="ARBA00048968"/>
    </source>
</evidence>
<keyword evidence="5" id="KW-0808">Transferase</keyword>
<comment type="catalytic activity">
    <reaction evidence="10">
        <text>adenosine + phosphate = alpha-D-ribose 1-phosphate + adenine</text>
        <dbReference type="Rhea" id="RHEA:27642"/>
        <dbReference type="ChEBI" id="CHEBI:16335"/>
        <dbReference type="ChEBI" id="CHEBI:16708"/>
        <dbReference type="ChEBI" id="CHEBI:43474"/>
        <dbReference type="ChEBI" id="CHEBI:57720"/>
        <dbReference type="EC" id="2.4.2.1"/>
    </reaction>
    <physiologicalReaction direction="left-to-right" evidence="10">
        <dbReference type="Rhea" id="RHEA:27643"/>
    </physiologicalReaction>
</comment>
<comment type="cofactor">
    <cofactor evidence="2">
        <name>Zn(2+)</name>
        <dbReference type="ChEBI" id="CHEBI:29105"/>
    </cofactor>
</comment>
<dbReference type="STRING" id="1379.HMPREF3186_01614"/>
<dbReference type="Proteomes" id="UP000070355">
    <property type="component" value="Unassembled WGS sequence"/>
</dbReference>
<evidence type="ECO:0000256" key="9">
    <source>
        <dbReference type="ARBA" id="ARBA00047989"/>
    </source>
</evidence>
<evidence type="ECO:0000313" key="14">
    <source>
        <dbReference type="Proteomes" id="UP000070355"/>
    </source>
</evidence>
<keyword evidence="6" id="KW-0479">Metal-binding</keyword>
<comment type="caution">
    <text evidence="13">The sequence shown here is derived from an EMBL/GenBank/DDBJ whole genome shotgun (WGS) entry which is preliminary data.</text>
</comment>
<comment type="catalytic activity">
    <reaction evidence="11">
        <text>S-methyl-5'-thioadenosine + phosphate = 5-(methylsulfanyl)-alpha-D-ribose 1-phosphate + adenine</text>
        <dbReference type="Rhea" id="RHEA:11852"/>
        <dbReference type="ChEBI" id="CHEBI:16708"/>
        <dbReference type="ChEBI" id="CHEBI:17509"/>
        <dbReference type="ChEBI" id="CHEBI:43474"/>
        <dbReference type="ChEBI" id="CHEBI:58533"/>
        <dbReference type="EC" id="2.4.2.28"/>
    </reaction>
    <physiologicalReaction direction="left-to-right" evidence="11">
        <dbReference type="Rhea" id="RHEA:11853"/>
    </physiologicalReaction>
</comment>
<dbReference type="PANTHER" id="PTHR30616">
    <property type="entry name" value="UNCHARACTERIZED PROTEIN YFIH"/>
    <property type="match status" value="1"/>
</dbReference>
<evidence type="ECO:0000256" key="7">
    <source>
        <dbReference type="ARBA" id="ARBA00022801"/>
    </source>
</evidence>
<evidence type="ECO:0000256" key="12">
    <source>
        <dbReference type="RuleBase" id="RU361274"/>
    </source>
</evidence>
<dbReference type="InterPro" id="IPR038371">
    <property type="entry name" value="Cu_polyphenol_OxRdtase_sf"/>
</dbReference>
<comment type="catalytic activity">
    <reaction evidence="9">
        <text>adenosine + H2O + H(+) = inosine + NH4(+)</text>
        <dbReference type="Rhea" id="RHEA:24408"/>
        <dbReference type="ChEBI" id="CHEBI:15377"/>
        <dbReference type="ChEBI" id="CHEBI:15378"/>
        <dbReference type="ChEBI" id="CHEBI:16335"/>
        <dbReference type="ChEBI" id="CHEBI:17596"/>
        <dbReference type="ChEBI" id="CHEBI:28938"/>
        <dbReference type="EC" id="3.5.4.4"/>
    </reaction>
    <physiologicalReaction direction="left-to-right" evidence="9">
        <dbReference type="Rhea" id="RHEA:24409"/>
    </physiologicalReaction>
</comment>
<keyword evidence="7" id="KW-0378">Hydrolase</keyword>
<evidence type="ECO:0000256" key="2">
    <source>
        <dbReference type="ARBA" id="ARBA00001947"/>
    </source>
</evidence>
<keyword evidence="8" id="KW-0862">Zinc</keyword>
<dbReference type="SUPFAM" id="SSF64438">
    <property type="entry name" value="CNF1/YfiH-like putative cysteine hydrolases"/>
    <property type="match status" value="1"/>
</dbReference>
<organism evidence="13 14">
    <name type="scientific">Gemella haemolysans</name>
    <dbReference type="NCBI Taxonomy" id="1379"/>
    <lineage>
        <taxon>Bacteria</taxon>
        <taxon>Bacillati</taxon>
        <taxon>Bacillota</taxon>
        <taxon>Bacilli</taxon>
        <taxon>Bacillales</taxon>
        <taxon>Gemellaceae</taxon>
        <taxon>Gemella</taxon>
    </lineage>
</organism>
<dbReference type="GO" id="GO:0016787">
    <property type="term" value="F:hydrolase activity"/>
    <property type="evidence" value="ECO:0007669"/>
    <property type="project" value="UniProtKB-KW"/>
</dbReference>
<gene>
    <name evidence="13" type="ORF">HMPREF3186_01614</name>
</gene>
<evidence type="ECO:0000256" key="6">
    <source>
        <dbReference type="ARBA" id="ARBA00022723"/>
    </source>
</evidence>
<evidence type="ECO:0000256" key="4">
    <source>
        <dbReference type="ARBA" id="ARBA00007353"/>
    </source>
</evidence>
<dbReference type="Gene3D" id="3.60.140.10">
    <property type="entry name" value="CNF1/YfiH-like putative cysteine hydrolases"/>
    <property type="match status" value="1"/>
</dbReference>
<protein>
    <recommendedName>
        <fullName evidence="12">Purine nucleoside phosphorylase</fullName>
    </recommendedName>
</protein>
<evidence type="ECO:0000256" key="8">
    <source>
        <dbReference type="ARBA" id="ARBA00022833"/>
    </source>
</evidence>
<dbReference type="AlphaFoldDB" id="A0A133ZQN1"/>
<comment type="similarity">
    <text evidence="4 12">Belongs to the purine nucleoside phosphorylase YfiH/LACC1 family.</text>
</comment>
<comment type="catalytic activity">
    <reaction evidence="1">
        <text>inosine + phosphate = alpha-D-ribose 1-phosphate + hypoxanthine</text>
        <dbReference type="Rhea" id="RHEA:27646"/>
        <dbReference type="ChEBI" id="CHEBI:17368"/>
        <dbReference type="ChEBI" id="CHEBI:17596"/>
        <dbReference type="ChEBI" id="CHEBI:43474"/>
        <dbReference type="ChEBI" id="CHEBI:57720"/>
        <dbReference type="EC" id="2.4.2.1"/>
    </reaction>
    <physiologicalReaction direction="left-to-right" evidence="1">
        <dbReference type="Rhea" id="RHEA:27647"/>
    </physiologicalReaction>
</comment>
<evidence type="ECO:0000256" key="3">
    <source>
        <dbReference type="ARBA" id="ARBA00003215"/>
    </source>
</evidence>
<dbReference type="CDD" id="cd16833">
    <property type="entry name" value="YfiH"/>
    <property type="match status" value="1"/>
</dbReference>
<name>A0A133ZQN1_9BACL</name>
<dbReference type="OrthoDB" id="4279at2"/>
<dbReference type="RefSeq" id="WP_060914671.1">
    <property type="nucleotide sequence ID" value="NZ_KQ959990.1"/>
</dbReference>
<dbReference type="Pfam" id="PF02578">
    <property type="entry name" value="Cu-oxidase_4"/>
    <property type="match status" value="1"/>
</dbReference>
<dbReference type="EMBL" id="LSDC01000117">
    <property type="protein sequence ID" value="KXB57734.1"/>
    <property type="molecule type" value="Genomic_DNA"/>
</dbReference>
<evidence type="ECO:0000256" key="5">
    <source>
        <dbReference type="ARBA" id="ARBA00022679"/>
    </source>
</evidence>
<evidence type="ECO:0000256" key="1">
    <source>
        <dbReference type="ARBA" id="ARBA00000553"/>
    </source>
</evidence>
<sequence length="233" mass="26492">MREIVDGYLVNDDNVKIAFTNRNVDAKSSEDMKRFSDKYGFNHDNIVYNTQVHGADVRIVESGDNFTENGKEADGLITSLQATPLLIFTADCVPVVFYDKQQGVVSLAHAGWRGTYGNITGEMVDIMTDKYGCKVEDIKTIIGPSVSVDNYEVSYDLIEKFSVLEVPNYYKEVDGKYYLDLWKLNKELLKKCGILEDNIKIIDFCTVRDNDKFFSYRLDDATPKRIGTIIQLD</sequence>
<dbReference type="GO" id="GO:0017061">
    <property type="term" value="F:S-methyl-5-thioadenosine phosphorylase activity"/>
    <property type="evidence" value="ECO:0007669"/>
    <property type="project" value="UniProtKB-EC"/>
</dbReference>
<comment type="function">
    <text evidence="3">Purine nucleoside enzyme that catalyzes the phosphorolysis of adenosine and inosine nucleosides, yielding D-ribose 1-phosphate and the respective free bases, adenine and hypoxanthine. Also catalyzes the phosphorolysis of S-methyl-5'-thioadenosine into adenine and S-methyl-5-thio-alpha-D-ribose 1-phosphate. Also has adenosine deaminase activity.</text>
</comment>